<proteinExistence type="predicted"/>
<dbReference type="RefSeq" id="WP_270877529.1">
    <property type="nucleotide sequence ID" value="NZ_JAQFVF010000002.1"/>
</dbReference>
<evidence type="ECO:0000313" key="3">
    <source>
        <dbReference type="Proteomes" id="UP001596044"/>
    </source>
</evidence>
<comment type="caution">
    <text evidence="2">The sequence shown here is derived from an EMBL/GenBank/DDBJ whole genome shotgun (WGS) entry which is preliminary data.</text>
</comment>
<sequence length="130" mass="14300">MPARFKYAAAVIVCIGLGLGSRQFADILPPLVAEHAGDMLWASMVYFGFRFVGIHRGLAWSAWLSIVFSFAIEFSQLITADWIIRIRNTVLGALILGKGFLYVDLVRYVCGIGLALIIDLVGLKKISRPA</sequence>
<evidence type="ECO:0000313" key="2">
    <source>
        <dbReference type="EMBL" id="MFC5449632.1"/>
    </source>
</evidence>
<keyword evidence="1" id="KW-1133">Transmembrane helix</keyword>
<feature type="transmembrane region" description="Helical" evidence="1">
    <location>
        <begin position="35"/>
        <end position="53"/>
    </location>
</feature>
<name>A0ABW0KA00_9BACL</name>
<keyword evidence="1" id="KW-0472">Membrane</keyword>
<protein>
    <submittedName>
        <fullName evidence="2">DUF2809 domain-containing protein</fullName>
    </submittedName>
</protein>
<evidence type="ECO:0000256" key="1">
    <source>
        <dbReference type="SAM" id="Phobius"/>
    </source>
</evidence>
<reference evidence="3" key="1">
    <citation type="journal article" date="2019" name="Int. J. Syst. Evol. Microbiol.">
        <title>The Global Catalogue of Microorganisms (GCM) 10K type strain sequencing project: providing services to taxonomists for standard genome sequencing and annotation.</title>
        <authorList>
            <consortium name="The Broad Institute Genomics Platform"/>
            <consortium name="The Broad Institute Genome Sequencing Center for Infectious Disease"/>
            <person name="Wu L."/>
            <person name="Ma J."/>
        </authorList>
    </citation>
    <scope>NUCLEOTIDE SEQUENCE [LARGE SCALE GENOMIC DNA]</scope>
    <source>
        <strain evidence="3">KACC 11904</strain>
    </source>
</reference>
<organism evidence="2 3">
    <name type="scientific">Paenibacillus aestuarii</name>
    <dbReference type="NCBI Taxonomy" id="516965"/>
    <lineage>
        <taxon>Bacteria</taxon>
        <taxon>Bacillati</taxon>
        <taxon>Bacillota</taxon>
        <taxon>Bacilli</taxon>
        <taxon>Bacillales</taxon>
        <taxon>Paenibacillaceae</taxon>
        <taxon>Paenibacillus</taxon>
    </lineage>
</organism>
<feature type="transmembrane region" description="Helical" evidence="1">
    <location>
        <begin position="105"/>
        <end position="123"/>
    </location>
</feature>
<feature type="transmembrane region" description="Helical" evidence="1">
    <location>
        <begin position="60"/>
        <end position="85"/>
    </location>
</feature>
<gene>
    <name evidence="2" type="ORF">ACFPOG_15285</name>
</gene>
<dbReference type="EMBL" id="JBHSMJ010000020">
    <property type="protein sequence ID" value="MFC5449632.1"/>
    <property type="molecule type" value="Genomic_DNA"/>
</dbReference>
<dbReference type="InterPro" id="IPR021257">
    <property type="entry name" value="DUF2809"/>
</dbReference>
<keyword evidence="1" id="KW-0812">Transmembrane</keyword>
<dbReference type="Pfam" id="PF10990">
    <property type="entry name" value="DUF2809"/>
    <property type="match status" value="1"/>
</dbReference>
<keyword evidence="3" id="KW-1185">Reference proteome</keyword>
<accession>A0ABW0KA00</accession>
<dbReference type="Proteomes" id="UP001596044">
    <property type="component" value="Unassembled WGS sequence"/>
</dbReference>